<dbReference type="GO" id="GO:0071555">
    <property type="term" value="P:cell wall organization"/>
    <property type="evidence" value="ECO:0007669"/>
    <property type="project" value="TreeGrafter"/>
</dbReference>
<keyword evidence="3 5" id="KW-0472">Membrane</keyword>
<keyword evidence="5" id="KW-1133">Transmembrane helix</keyword>
<dbReference type="HOGENOM" id="CLU_009289_6_2_4"/>
<keyword evidence="2" id="KW-0645">Protease</keyword>
<feature type="transmembrane region" description="Helical" evidence="5">
    <location>
        <begin position="111"/>
        <end position="129"/>
    </location>
</feature>
<dbReference type="InterPro" id="IPR050515">
    <property type="entry name" value="Beta-lactam/transpept"/>
</dbReference>
<keyword evidence="2" id="KW-0121">Carboxypeptidase</keyword>
<dbReference type="PANTHER" id="PTHR30627">
    <property type="entry name" value="PEPTIDOGLYCAN D,D-TRANSPEPTIDASE"/>
    <property type="match status" value="1"/>
</dbReference>
<evidence type="ECO:0000256" key="5">
    <source>
        <dbReference type="SAM" id="Phobius"/>
    </source>
</evidence>
<feature type="compositionally biased region" description="Low complexity" evidence="4">
    <location>
        <begin position="65"/>
        <end position="75"/>
    </location>
</feature>
<comment type="subcellular location">
    <subcellularLocation>
        <location evidence="1">Membrane</location>
    </subcellularLocation>
</comment>
<dbReference type="PANTHER" id="PTHR30627:SF1">
    <property type="entry name" value="PEPTIDOGLYCAN D,D-TRANSPEPTIDASE FTSI"/>
    <property type="match status" value="1"/>
</dbReference>
<dbReference type="AlphaFoldDB" id="A0A0E1VYF6"/>
<evidence type="ECO:0000256" key="2">
    <source>
        <dbReference type="ARBA" id="ARBA00022645"/>
    </source>
</evidence>
<gene>
    <name evidence="8" type="ORF">BURPS1710A_A0889</name>
</gene>
<dbReference type="Gene3D" id="3.40.710.10">
    <property type="entry name" value="DD-peptidase/beta-lactamase superfamily"/>
    <property type="match status" value="1"/>
</dbReference>
<evidence type="ECO:0000313" key="8">
    <source>
        <dbReference type="EMBL" id="EET05076.1"/>
    </source>
</evidence>
<evidence type="ECO:0000259" key="6">
    <source>
        <dbReference type="Pfam" id="PF00905"/>
    </source>
</evidence>
<dbReference type="InterPro" id="IPR001460">
    <property type="entry name" value="PCN-bd_Tpept"/>
</dbReference>
<feature type="region of interest" description="Disordered" evidence="4">
    <location>
        <begin position="1"/>
        <end position="97"/>
    </location>
</feature>
<evidence type="ECO:0000256" key="1">
    <source>
        <dbReference type="ARBA" id="ARBA00004370"/>
    </source>
</evidence>
<dbReference type="Gene3D" id="3.30.450.330">
    <property type="match status" value="1"/>
</dbReference>
<dbReference type="InterPro" id="IPR005311">
    <property type="entry name" value="PBP_dimer"/>
</dbReference>
<accession>A0A0E1VYF6</accession>
<dbReference type="GO" id="GO:0004180">
    <property type="term" value="F:carboxypeptidase activity"/>
    <property type="evidence" value="ECO:0007669"/>
    <property type="project" value="UniProtKB-KW"/>
</dbReference>
<name>A0A0E1VYF6_BURPE</name>
<dbReference type="Pfam" id="PF00905">
    <property type="entry name" value="Transpeptidase"/>
    <property type="match status" value="1"/>
</dbReference>
<evidence type="ECO:0000256" key="3">
    <source>
        <dbReference type="ARBA" id="ARBA00023136"/>
    </source>
</evidence>
<dbReference type="GO" id="GO:0005886">
    <property type="term" value="C:plasma membrane"/>
    <property type="evidence" value="ECO:0007669"/>
    <property type="project" value="TreeGrafter"/>
</dbReference>
<dbReference type="InterPro" id="IPR036138">
    <property type="entry name" value="PBP_dimer_sf"/>
</dbReference>
<dbReference type="SUPFAM" id="SSF56519">
    <property type="entry name" value="Penicillin binding protein dimerisation domain"/>
    <property type="match status" value="1"/>
</dbReference>
<dbReference type="Pfam" id="PF03717">
    <property type="entry name" value="PBP_dimer"/>
    <property type="match status" value="1"/>
</dbReference>
<keyword evidence="2" id="KW-0378">Hydrolase</keyword>
<sequence>MTSASKPPRRSRRRTASPFISRLRSRGVTPRAEALHRARRMRVPRRDARTGHGAGTAIRSRRPASRSPAAVPIRSPSRHLAAQPTMPKPAEPLHRRPPLTPAALPRWRSRCVLALLCAGFGALAARALWVQVVRSDFYITQGIKRYGHTFEAAPARGRIVDRNGAELAIDEPVADVWIAPDAFRRATHAQMRALASLLGVPIDTLAAKALGTRQFLYLKRWIAPELAARIERLAVPGVHVAAATRRYYPSGGDAAQLVGFVGADGHGLEGVERTADVALAGVGAKRDMIVDRMGRPVQAGDAASAGVPGADVRLSIDRRIQHLAQRAVERAVARTAAAAGCAIVVDAKTGEILALVNAPTFDPNERTAADDDGRLRERVLTDVFEPASTLKPVTVALALSEGVVAPDTRIDTSPGVLDIEGATIHDTGDFGELTVTQIIAKSSNIGMAKIAERLRAQDMWRTFARAGIGARPLAGLPAVARGTLRPARSWKPIERLTMSYGYGLSVSLAQLADVYTAFAGDGSRIPLSLAHAGALAARVRVVPPAVARQIRAMLETDGEEGTARIARLPDYRIGAKTGTARKLCGKRYARGKYRALFVGLAPMSDPRLIVAVMIDEPSRGSYYGGPAAGPAWAEIMDNALHLLGVPPDRPAARHA</sequence>
<keyword evidence="5" id="KW-0812">Transmembrane</keyword>
<protein>
    <submittedName>
        <fullName evidence="8">Penicillin-binding protein</fullName>
    </submittedName>
</protein>
<evidence type="ECO:0000259" key="7">
    <source>
        <dbReference type="Pfam" id="PF03717"/>
    </source>
</evidence>
<dbReference type="GO" id="GO:0008658">
    <property type="term" value="F:penicillin binding"/>
    <property type="evidence" value="ECO:0007669"/>
    <property type="project" value="InterPro"/>
</dbReference>
<feature type="domain" description="Penicillin-binding protein transpeptidase" evidence="6">
    <location>
        <begin position="340"/>
        <end position="637"/>
    </location>
</feature>
<feature type="domain" description="Penicillin-binding protein dimerisation" evidence="7">
    <location>
        <begin position="153"/>
        <end position="297"/>
    </location>
</feature>
<reference evidence="8" key="1">
    <citation type="submission" date="2009-05" db="EMBL/GenBank/DDBJ databases">
        <authorList>
            <person name="Harkins D.M."/>
            <person name="DeShazer D."/>
            <person name="Woods D.E."/>
            <person name="Brinkac L.M."/>
            <person name="Brown K.A."/>
            <person name="Hung G.C."/>
            <person name="Tuanyok A."/>
            <person name="Zhang B."/>
            <person name="Nierman W.C."/>
        </authorList>
    </citation>
    <scope>NUCLEOTIDE SEQUENCE [LARGE SCALE GENOMIC DNA]</scope>
    <source>
        <strain evidence="8">1710a</strain>
    </source>
</reference>
<dbReference type="InterPro" id="IPR012338">
    <property type="entry name" value="Beta-lactam/transpept-like"/>
</dbReference>
<dbReference type="SUPFAM" id="SSF56601">
    <property type="entry name" value="beta-lactamase/transpeptidase-like"/>
    <property type="match status" value="1"/>
</dbReference>
<proteinExistence type="predicted"/>
<evidence type="ECO:0000256" key="4">
    <source>
        <dbReference type="SAM" id="MobiDB-lite"/>
    </source>
</evidence>
<dbReference type="Gene3D" id="3.90.1310.10">
    <property type="entry name" value="Penicillin-binding protein 2a (Domain 2)"/>
    <property type="match status" value="1"/>
</dbReference>
<dbReference type="Proteomes" id="UP000001812">
    <property type="component" value="Chromosome II"/>
</dbReference>
<dbReference type="EMBL" id="CM000833">
    <property type="protein sequence ID" value="EET05076.1"/>
    <property type="molecule type" value="Genomic_DNA"/>
</dbReference>
<organism evidence="8">
    <name type="scientific">Burkholderia pseudomallei 1710a</name>
    <dbReference type="NCBI Taxonomy" id="320371"/>
    <lineage>
        <taxon>Bacteria</taxon>
        <taxon>Pseudomonadati</taxon>
        <taxon>Pseudomonadota</taxon>
        <taxon>Betaproteobacteria</taxon>
        <taxon>Burkholderiales</taxon>
        <taxon>Burkholderiaceae</taxon>
        <taxon>Burkholderia</taxon>
        <taxon>pseudomallei group</taxon>
    </lineage>
</organism>